<gene>
    <name evidence="1" type="ORF">TNCT_670641</name>
</gene>
<sequence>MKNSSCRSNIRRWILKAFSKRKENLVSLVFIKHYLRSNKSGFADHPEFKFVLKSLVNSGDLLRIEGNYTLSHHMKNKLTKSVRTGKKKKDTTNFCLKIHEKVSKNKTESLRSGKLEGKSFEKYIRLKNKSQNDEINH</sequence>
<proteinExistence type="predicted"/>
<dbReference type="EMBL" id="BMAO01004566">
    <property type="protein sequence ID" value="GFQ95471.1"/>
    <property type="molecule type" value="Genomic_DNA"/>
</dbReference>
<name>A0A8X6G3V9_TRICU</name>
<evidence type="ECO:0000313" key="1">
    <source>
        <dbReference type="EMBL" id="GFQ95471.1"/>
    </source>
</evidence>
<evidence type="ECO:0000313" key="2">
    <source>
        <dbReference type="Proteomes" id="UP000887116"/>
    </source>
</evidence>
<accession>A0A8X6G3V9</accession>
<keyword evidence="2" id="KW-1185">Reference proteome</keyword>
<dbReference type="OrthoDB" id="10444747at2759"/>
<dbReference type="Proteomes" id="UP000887116">
    <property type="component" value="Unassembled WGS sequence"/>
</dbReference>
<protein>
    <submittedName>
        <fullName evidence="1">Uncharacterized protein</fullName>
    </submittedName>
</protein>
<dbReference type="AlphaFoldDB" id="A0A8X6G3V9"/>
<comment type="caution">
    <text evidence="1">The sequence shown here is derived from an EMBL/GenBank/DDBJ whole genome shotgun (WGS) entry which is preliminary data.</text>
</comment>
<reference evidence="1" key="1">
    <citation type="submission" date="2020-07" db="EMBL/GenBank/DDBJ databases">
        <title>Multicomponent nature underlies the extraordinary mechanical properties of spider dragline silk.</title>
        <authorList>
            <person name="Kono N."/>
            <person name="Nakamura H."/>
            <person name="Mori M."/>
            <person name="Yoshida Y."/>
            <person name="Ohtoshi R."/>
            <person name="Malay A.D."/>
            <person name="Moran D.A.P."/>
            <person name="Tomita M."/>
            <person name="Numata K."/>
            <person name="Arakawa K."/>
        </authorList>
    </citation>
    <scope>NUCLEOTIDE SEQUENCE</scope>
</reference>
<organism evidence="1 2">
    <name type="scientific">Trichonephila clavata</name>
    <name type="common">Joro spider</name>
    <name type="synonym">Nephila clavata</name>
    <dbReference type="NCBI Taxonomy" id="2740835"/>
    <lineage>
        <taxon>Eukaryota</taxon>
        <taxon>Metazoa</taxon>
        <taxon>Ecdysozoa</taxon>
        <taxon>Arthropoda</taxon>
        <taxon>Chelicerata</taxon>
        <taxon>Arachnida</taxon>
        <taxon>Araneae</taxon>
        <taxon>Araneomorphae</taxon>
        <taxon>Entelegynae</taxon>
        <taxon>Araneoidea</taxon>
        <taxon>Nephilidae</taxon>
        <taxon>Trichonephila</taxon>
    </lineage>
</organism>